<evidence type="ECO:0000313" key="10">
    <source>
        <dbReference type="EMBL" id="CDS15253.1"/>
    </source>
</evidence>
<dbReference type="PANTHER" id="PTHR14052">
    <property type="entry name" value="ORIGIN RECOGNITION COMPLEX SUBUNIT 2"/>
    <property type="match status" value="1"/>
</dbReference>
<dbReference type="GO" id="GO:0003688">
    <property type="term" value="F:DNA replication origin binding"/>
    <property type="evidence" value="ECO:0007669"/>
    <property type="project" value="UniProtKB-UniRule"/>
</dbReference>
<dbReference type="OrthoDB" id="20198at2759"/>
<dbReference type="EMBL" id="LK028576">
    <property type="protein sequence ID" value="CDS15253.1"/>
    <property type="molecule type" value="Genomic_DNA"/>
</dbReference>
<feature type="domain" description="Origin recognition complex subunit 2 winged-helix" evidence="9">
    <location>
        <begin position="408"/>
        <end position="446"/>
    </location>
</feature>
<reference evidence="10" key="2">
    <citation type="submission" date="2014-06" db="EMBL/GenBank/DDBJ databases">
        <authorList>
            <person name="Aslett M."/>
        </authorList>
    </citation>
    <scope>NUCLEOTIDE SEQUENCE</scope>
</reference>
<sequence>MLSLGPSSPDKTAIGHVLTNRLRSSVRSVSRFVVAAKSSESVLFTDVQRRSRSMQPAARNAPDVKARNPSHSPVKAQSSSKWEAVDDYFMKRSAKTSKRTLAKLRADRENGLPDLEKLEALLSEHHPPYNDSLEKRLKKLGDTLLPHFRIYLMEGFNILLYGVGSKLELLSRLQKEYLNGDNCLVVSGYSSTVSIRKILNAIVDEVMLAEDTPAGVDKRLNLVIDHFSQSVAADAPLFLLINCIDGRNLRTVRAQAVLARLAAVPHIHIVATMDNVNLPILWSQTEVSRFSWIWEECTTLLPYSVEARFSSSRLLQEILGGSGNASSHLVDRHLFLNSDVDVVALTRLRHVMASLTQNVRDIFRLLVEYQLQAMEEAQAALRARAVKKTTDAKGPLKTRKMNEEEAVPKGMPLEELYWRCRDAFLTNTEVTLRAQLTEFKDHKLIKVLVEPNCFMFPLIWPASGKLLKIRKCFLNFIRNKVQIFVFVFLLQLHPPLLVVLLTIETSDKPIVDAVHRKVLCYNLWLNVPNFVS</sequence>
<dbReference type="InterPro" id="IPR056772">
    <property type="entry name" value="RecA-like_ORC2"/>
</dbReference>
<organism evidence="10">
    <name type="scientific">Echinococcus granulosus</name>
    <name type="common">Hydatid tapeworm</name>
    <dbReference type="NCBI Taxonomy" id="6210"/>
    <lineage>
        <taxon>Eukaryota</taxon>
        <taxon>Metazoa</taxon>
        <taxon>Spiralia</taxon>
        <taxon>Lophotrochozoa</taxon>
        <taxon>Platyhelminthes</taxon>
        <taxon>Cestoda</taxon>
        <taxon>Eucestoda</taxon>
        <taxon>Cyclophyllidea</taxon>
        <taxon>Taeniidae</taxon>
        <taxon>Echinococcus</taxon>
        <taxon>Echinococcus granulosus group</taxon>
    </lineage>
</organism>
<evidence type="ECO:0000256" key="7">
    <source>
        <dbReference type="SAM" id="MobiDB-lite"/>
    </source>
</evidence>
<feature type="region of interest" description="Disordered" evidence="7">
    <location>
        <begin position="48"/>
        <end position="77"/>
    </location>
</feature>
<evidence type="ECO:0000313" key="12">
    <source>
        <dbReference type="WBParaSite" id="EgrG_000764900"/>
    </source>
</evidence>
<evidence type="ECO:0000259" key="9">
    <source>
        <dbReference type="Pfam" id="PF24882"/>
    </source>
</evidence>
<evidence type="ECO:0000256" key="5">
    <source>
        <dbReference type="ARBA" id="ARBA00023242"/>
    </source>
</evidence>
<feature type="domain" description="Origin recognition complex subunit 2 RecA-like" evidence="8">
    <location>
        <begin position="136"/>
        <end position="297"/>
    </location>
</feature>
<evidence type="ECO:0000256" key="1">
    <source>
        <dbReference type="ARBA" id="ARBA00004123"/>
    </source>
</evidence>
<dbReference type="AlphaFoldDB" id="A0A068WA78"/>
<evidence type="ECO:0000256" key="2">
    <source>
        <dbReference type="ARBA" id="ARBA00007421"/>
    </source>
</evidence>
<evidence type="ECO:0000256" key="4">
    <source>
        <dbReference type="ARBA" id="ARBA00022705"/>
    </source>
</evidence>
<gene>
    <name evidence="10" type="ORF">EgrG_000764900</name>
</gene>
<name>A0A068WA78_ECHGR</name>
<dbReference type="InterPro" id="IPR056773">
    <property type="entry name" value="WHD_ORC2"/>
</dbReference>
<dbReference type="GO" id="GO:0006260">
    <property type="term" value="P:DNA replication"/>
    <property type="evidence" value="ECO:0007669"/>
    <property type="project" value="UniProtKB-UniRule"/>
</dbReference>
<evidence type="ECO:0000313" key="11">
    <source>
        <dbReference type="Proteomes" id="UP000492820"/>
    </source>
</evidence>
<accession>A0A068WA78</accession>
<evidence type="ECO:0000259" key="8">
    <source>
        <dbReference type="Pfam" id="PF04084"/>
    </source>
</evidence>
<proteinExistence type="inferred from homology"/>
<comment type="function">
    <text evidence="6">Component of the origin recognition complex (ORC) that binds origins of replication. DNA-binding is ATP-dependent. ORC is required to assemble the pre-replication complex necessary to initiate DNA replication.</text>
</comment>
<keyword evidence="5 6" id="KW-0539">Nucleus</keyword>
<keyword evidence="4 6" id="KW-0235">DNA replication</keyword>
<reference evidence="10 11" key="1">
    <citation type="journal article" date="2013" name="Nature">
        <title>The genomes of four tapeworm species reveal adaptations to parasitism.</title>
        <authorList>
            <person name="Tsai I.J."/>
            <person name="Zarowiecki M."/>
            <person name="Holroyd N."/>
            <person name="Garciarrubio A."/>
            <person name="Sanchez-Flores A."/>
            <person name="Brooks K.L."/>
            <person name="Tracey A."/>
            <person name="Bobes R.J."/>
            <person name="Fragoso G."/>
            <person name="Sciutto E."/>
            <person name="Aslett M."/>
            <person name="Beasley H."/>
            <person name="Bennett H.M."/>
            <person name="Cai J."/>
            <person name="Camicia F."/>
            <person name="Clark R."/>
            <person name="Cucher M."/>
            <person name="De Silva N."/>
            <person name="Day T.A."/>
            <person name="Deplazes P."/>
            <person name="Estrada K."/>
            <person name="Fernandez C."/>
            <person name="Holland P.W."/>
            <person name="Hou J."/>
            <person name="Hu S."/>
            <person name="Huckvale T."/>
            <person name="Hung S.S."/>
            <person name="Kamenetzky L."/>
            <person name="Keane J.A."/>
            <person name="Kiss F."/>
            <person name="Koziol U."/>
            <person name="Lambert O."/>
            <person name="Liu K."/>
            <person name="Luo X."/>
            <person name="Luo Y."/>
            <person name="Macchiaroli N."/>
            <person name="Nichol S."/>
            <person name="Paps J."/>
            <person name="Parkinson J."/>
            <person name="Pouchkina-Stantcheva N."/>
            <person name="Riddiford N."/>
            <person name="Rosenzvit M."/>
            <person name="Salinas G."/>
            <person name="Wasmuth J.D."/>
            <person name="Zamanian M."/>
            <person name="Zheng Y."/>
            <person name="Cai X."/>
            <person name="Soberon X."/>
            <person name="Olson P.D."/>
            <person name="Laclette J.P."/>
            <person name="Brehm K."/>
            <person name="Berriman M."/>
            <person name="Garciarrubio A."/>
            <person name="Bobes R.J."/>
            <person name="Fragoso G."/>
            <person name="Sanchez-Flores A."/>
            <person name="Estrada K."/>
            <person name="Cevallos M.A."/>
            <person name="Morett E."/>
            <person name="Gonzalez V."/>
            <person name="Portillo T."/>
            <person name="Ochoa-Leyva A."/>
            <person name="Jose M.V."/>
            <person name="Sciutto E."/>
            <person name="Landa A."/>
            <person name="Jimenez L."/>
            <person name="Valdes V."/>
            <person name="Carrero J.C."/>
            <person name="Larralde C."/>
            <person name="Morales-Montor J."/>
            <person name="Limon-Lason J."/>
            <person name="Soberon X."/>
            <person name="Laclette J.P."/>
        </authorList>
    </citation>
    <scope>NUCLEOTIDE SEQUENCE [LARGE SCALE GENOMIC DNA]</scope>
</reference>
<evidence type="ECO:0000256" key="6">
    <source>
        <dbReference type="RuleBase" id="RU368084"/>
    </source>
</evidence>
<reference evidence="12" key="3">
    <citation type="submission" date="2020-10" db="UniProtKB">
        <authorList>
            <consortium name="WormBaseParasite"/>
        </authorList>
    </citation>
    <scope>IDENTIFICATION</scope>
</reference>
<dbReference type="InterPro" id="IPR007220">
    <property type="entry name" value="ORC2"/>
</dbReference>
<comment type="subunit">
    <text evidence="6">Component of the origin recognition complex (ORC).</text>
</comment>
<comment type="subcellular location">
    <subcellularLocation>
        <location evidence="1 6">Nucleus</location>
    </subcellularLocation>
</comment>
<dbReference type="PANTHER" id="PTHR14052:SF0">
    <property type="entry name" value="ORIGIN RECOGNITION COMPLEX SUBUNIT 2"/>
    <property type="match status" value="1"/>
</dbReference>
<evidence type="ECO:0000256" key="3">
    <source>
        <dbReference type="ARBA" id="ARBA00019080"/>
    </source>
</evidence>
<dbReference type="Pfam" id="PF04084">
    <property type="entry name" value="RecA-like_ORC2"/>
    <property type="match status" value="1"/>
</dbReference>
<dbReference type="WBParaSite" id="EgrG_000764900">
    <property type="protein sequence ID" value="EgrG_000764900"/>
    <property type="gene ID" value="EgrG_000764900"/>
</dbReference>
<comment type="similarity">
    <text evidence="2 6">Belongs to the ORC2 family.</text>
</comment>
<dbReference type="Pfam" id="PF24882">
    <property type="entry name" value="WHD_ORC2"/>
    <property type="match status" value="1"/>
</dbReference>
<dbReference type="GO" id="GO:0005664">
    <property type="term" value="C:nuclear origin of replication recognition complex"/>
    <property type="evidence" value="ECO:0007669"/>
    <property type="project" value="UniProtKB-UniRule"/>
</dbReference>
<dbReference type="Proteomes" id="UP000492820">
    <property type="component" value="Unassembled WGS sequence"/>
</dbReference>
<protein>
    <recommendedName>
        <fullName evidence="3 6">Origin recognition complex subunit 2</fullName>
    </recommendedName>
</protein>